<dbReference type="AlphaFoldDB" id="A0A4R3KL60"/>
<dbReference type="PANTHER" id="PTHR30032">
    <property type="entry name" value="N-ACETYLMURAMOYL-L-ALANINE AMIDASE-RELATED"/>
    <property type="match status" value="1"/>
</dbReference>
<organism evidence="2 3">
    <name type="scientific">Tepidibacillus fermentans</name>
    <dbReference type="NCBI Taxonomy" id="1281767"/>
    <lineage>
        <taxon>Bacteria</taxon>
        <taxon>Bacillati</taxon>
        <taxon>Bacillota</taxon>
        <taxon>Bacilli</taxon>
        <taxon>Bacillales</taxon>
        <taxon>Bacillaceae</taxon>
        <taxon>Tepidibacillus</taxon>
    </lineage>
</organism>
<dbReference type="Gene3D" id="2.60.120.380">
    <property type="match status" value="1"/>
</dbReference>
<dbReference type="InterPro" id="IPR051922">
    <property type="entry name" value="Bact_Sporulation_Assoc"/>
</dbReference>
<evidence type="ECO:0000313" key="3">
    <source>
        <dbReference type="Proteomes" id="UP000295788"/>
    </source>
</evidence>
<feature type="region of interest" description="Disordered" evidence="1">
    <location>
        <begin position="314"/>
        <end position="336"/>
    </location>
</feature>
<gene>
    <name evidence="2" type="ORF">EDD72_101223</name>
</gene>
<dbReference type="RefSeq" id="WP_132766778.1">
    <property type="nucleotide sequence ID" value="NZ_SMAB01000001.1"/>
</dbReference>
<comment type="caution">
    <text evidence="2">The sequence shown here is derived from an EMBL/GenBank/DDBJ whole genome shotgun (WGS) entry which is preliminary data.</text>
</comment>
<accession>A0A4R3KL60</accession>
<dbReference type="PANTHER" id="PTHR30032:SF8">
    <property type="entry name" value="GERMINATION-SPECIFIC N-ACETYLMURAMOYL-L-ALANINE AMIDASE"/>
    <property type="match status" value="1"/>
</dbReference>
<evidence type="ECO:0000256" key="1">
    <source>
        <dbReference type="SAM" id="MobiDB-lite"/>
    </source>
</evidence>
<proteinExistence type="predicted"/>
<dbReference type="OrthoDB" id="2690990at2"/>
<protein>
    <submittedName>
        <fullName evidence="2">Putative cell wall-binding protein</fullName>
    </submittedName>
</protein>
<evidence type="ECO:0000313" key="2">
    <source>
        <dbReference type="EMBL" id="TCS84554.1"/>
    </source>
</evidence>
<reference evidence="2 3" key="1">
    <citation type="submission" date="2019-03" db="EMBL/GenBank/DDBJ databases">
        <title>Genomic Encyclopedia of Type Strains, Phase IV (KMG-IV): sequencing the most valuable type-strain genomes for metagenomic binning, comparative biology and taxonomic classification.</title>
        <authorList>
            <person name="Goeker M."/>
        </authorList>
    </citation>
    <scope>NUCLEOTIDE SEQUENCE [LARGE SCALE GENOMIC DNA]</scope>
    <source>
        <strain evidence="2 3">DSM 23802</strain>
    </source>
</reference>
<dbReference type="Pfam" id="PF04122">
    <property type="entry name" value="CW_binding_2"/>
    <property type="match status" value="3"/>
</dbReference>
<keyword evidence="3" id="KW-1185">Reference proteome</keyword>
<dbReference type="Proteomes" id="UP000295788">
    <property type="component" value="Unassembled WGS sequence"/>
</dbReference>
<name>A0A4R3KL60_9BACI</name>
<dbReference type="EMBL" id="SMAB01000001">
    <property type="protein sequence ID" value="TCS84554.1"/>
    <property type="molecule type" value="Genomic_DNA"/>
</dbReference>
<sequence>MKRFLPLMFGIVMLFNLFFPITSKAFSPPYYPEYPGKPYYVVETTSDNSTPDKAQTITLPGPNDGYPNNYTYVEGEFTSLDDVDYYTFNVNQRGTVEVITYLEPGYLQFYYKSITGKNYDGKMVTIEDTGSVFGRMTLENIYQDNKIILKVKAIQNTGKYIFRVSLNIHYQGVTDPHEINGYNDIFDLGSHYYEYTPVQNGALISSVWAGSNDVFDNFSIQGGNNGTLSFEVIYPQDEFDRWRTKDYYIPYQVYAEKKDGTFDYIFSNGTLGMPNRIYAKTLQVNNSNYTGKYVLQLQQASFWNRNYQFKMTFTPATSTPSQPTNPTPSPTPVKPSTNRFAGNDRFSTNLAITNQLASDSLDYVIVAAGDNFPDALTGGVLNTALNGTILLATDDTTTLNKEVTEVQRLLKPGGKVILLGGPSVVSTKVENAFKNKFPVQRIYGQGRVETSIAIANQINTNPSEIVIAYGGDFPDALSIVPYAAKVKAPIILNISKKELDPVVLKYIQSKNIQKATIVGSTGVISKLAEDQLKKYIPTVQRVGGKDRFETSLFIAKTFFNDSQTIIFANGYKHPDALSGSRLAVDYNAPILITAPKQLTVNTINHLKTKQIKNYFFLGGEAVVSSTIISQIK</sequence>
<dbReference type="InterPro" id="IPR007253">
    <property type="entry name" value="Cell_wall-bd_2"/>
</dbReference>
<dbReference type="Gene3D" id="3.40.50.12090">
    <property type="match status" value="3"/>
</dbReference>
<feature type="compositionally biased region" description="Pro residues" evidence="1">
    <location>
        <begin position="323"/>
        <end position="333"/>
    </location>
</feature>